<evidence type="ECO:0000259" key="1">
    <source>
        <dbReference type="Pfam" id="PF07727"/>
    </source>
</evidence>
<protein>
    <recommendedName>
        <fullName evidence="1">Reverse transcriptase Ty1/copia-type domain-containing protein</fullName>
    </recommendedName>
</protein>
<reference evidence="2" key="1">
    <citation type="submission" date="2022-12" db="EMBL/GenBank/DDBJ databases">
        <title>Draft genome assemblies for two species of Escallonia (Escalloniales).</title>
        <authorList>
            <person name="Chanderbali A."/>
            <person name="Dervinis C."/>
            <person name="Anghel I."/>
            <person name="Soltis D."/>
            <person name="Soltis P."/>
            <person name="Zapata F."/>
        </authorList>
    </citation>
    <scope>NUCLEOTIDE SEQUENCE</scope>
    <source>
        <strain evidence="2">UCBG92.1500</strain>
        <tissue evidence="2">Leaf</tissue>
    </source>
</reference>
<proteinExistence type="predicted"/>
<accession>A0AA88QN46</accession>
<keyword evidence="3" id="KW-1185">Reference proteome</keyword>
<organism evidence="2 3">
    <name type="scientific">Escallonia rubra</name>
    <dbReference type="NCBI Taxonomy" id="112253"/>
    <lineage>
        <taxon>Eukaryota</taxon>
        <taxon>Viridiplantae</taxon>
        <taxon>Streptophyta</taxon>
        <taxon>Embryophyta</taxon>
        <taxon>Tracheophyta</taxon>
        <taxon>Spermatophyta</taxon>
        <taxon>Magnoliopsida</taxon>
        <taxon>eudicotyledons</taxon>
        <taxon>Gunneridae</taxon>
        <taxon>Pentapetalae</taxon>
        <taxon>asterids</taxon>
        <taxon>campanulids</taxon>
        <taxon>Escalloniales</taxon>
        <taxon>Escalloniaceae</taxon>
        <taxon>Escallonia</taxon>
    </lineage>
</organism>
<sequence length="122" mass="13840">MAFRFWFPEKLFGLNPHSKINHAMSYINLPSVKLSITSLKKVERVRDSSLQMQGGRGFGASGGVTALLVYVDDIIVTRNDSDEKEALHKYLAKEFKIKDLRKLKHFLGIEVARSKEGIFVSQ</sequence>
<dbReference type="AlphaFoldDB" id="A0AA88QN46"/>
<evidence type="ECO:0000313" key="2">
    <source>
        <dbReference type="EMBL" id="KAK2973789.1"/>
    </source>
</evidence>
<feature type="domain" description="Reverse transcriptase Ty1/copia-type" evidence="1">
    <location>
        <begin position="57"/>
        <end position="122"/>
    </location>
</feature>
<evidence type="ECO:0000313" key="3">
    <source>
        <dbReference type="Proteomes" id="UP001187471"/>
    </source>
</evidence>
<dbReference type="EMBL" id="JAVXUO010002370">
    <property type="protein sequence ID" value="KAK2973789.1"/>
    <property type="molecule type" value="Genomic_DNA"/>
</dbReference>
<name>A0AA88QN46_9ASTE</name>
<gene>
    <name evidence="2" type="ORF">RJ640_008194</name>
</gene>
<dbReference type="Proteomes" id="UP001187471">
    <property type="component" value="Unassembled WGS sequence"/>
</dbReference>
<dbReference type="Pfam" id="PF07727">
    <property type="entry name" value="RVT_2"/>
    <property type="match status" value="1"/>
</dbReference>
<dbReference type="InterPro" id="IPR013103">
    <property type="entry name" value="RVT_2"/>
</dbReference>
<comment type="caution">
    <text evidence="2">The sequence shown here is derived from an EMBL/GenBank/DDBJ whole genome shotgun (WGS) entry which is preliminary data.</text>
</comment>